<evidence type="ECO:0000256" key="2">
    <source>
        <dbReference type="ARBA" id="ARBA00022980"/>
    </source>
</evidence>
<dbReference type="Pfam" id="PF01294">
    <property type="entry name" value="Ribosomal_L13e"/>
    <property type="match status" value="1"/>
</dbReference>
<organism evidence="4 5">
    <name type="scientific">Hemiselmis andersenii</name>
    <name type="common">Cryptophyte alga</name>
    <dbReference type="NCBI Taxonomy" id="464988"/>
    <lineage>
        <taxon>Eukaryota</taxon>
        <taxon>Cryptophyceae</taxon>
        <taxon>Cryptomonadales</taxon>
        <taxon>Hemiselmidaceae</taxon>
        <taxon>Hemiselmis</taxon>
    </lineage>
</organism>
<dbReference type="GO" id="GO:0006412">
    <property type="term" value="P:translation"/>
    <property type="evidence" value="ECO:0007669"/>
    <property type="project" value="InterPro"/>
</dbReference>
<keyword evidence="3" id="KW-0687">Ribonucleoprotein</keyword>
<keyword evidence="4" id="KW-0542">Nucleomorph</keyword>
<dbReference type="Proteomes" id="UP000243127">
    <property type="component" value="Nucleomorph 2"/>
</dbReference>
<proteinExistence type="inferred from homology"/>
<dbReference type="GeneID" id="5739829"/>
<dbReference type="GO" id="GO:0003735">
    <property type="term" value="F:structural constituent of ribosome"/>
    <property type="evidence" value="ECO:0007669"/>
    <property type="project" value="InterPro"/>
</dbReference>
<evidence type="ECO:0000256" key="1">
    <source>
        <dbReference type="ARBA" id="ARBA00005640"/>
    </source>
</evidence>
<dbReference type="GO" id="GO:0022625">
    <property type="term" value="C:cytosolic large ribosomal subunit"/>
    <property type="evidence" value="ECO:0007669"/>
    <property type="project" value="TreeGrafter"/>
</dbReference>
<dbReference type="RefSeq" id="XP_001712350.1">
    <property type="nucleotide sequence ID" value="XM_001712298.1"/>
</dbReference>
<accession>A9BKM0</accession>
<dbReference type="PANTHER" id="PTHR11722">
    <property type="entry name" value="60S RIBOSOMAL PROTEIN L13"/>
    <property type="match status" value="1"/>
</dbReference>
<dbReference type="EMBL" id="CP000882">
    <property type="protein sequence ID" value="ABW98025.1"/>
    <property type="molecule type" value="Genomic_DNA"/>
</dbReference>
<dbReference type="GO" id="GO:0003723">
    <property type="term" value="F:RNA binding"/>
    <property type="evidence" value="ECO:0007669"/>
    <property type="project" value="TreeGrafter"/>
</dbReference>
<dbReference type="InterPro" id="IPR001380">
    <property type="entry name" value="Ribosomal_eL13"/>
</dbReference>
<sequence>MVKHNNTTKSGHFKKSWQKKVKTWFKSPSKKLKRRNNRNKINKYLFSNDYLKKIFRPIVHCPTKVHNLKVKIGRGFSYPEILNTGISSKKICSLGISVDKRRKNRKKNRQFNEKRLENYFKNINVTGKKKVESLMNNSKKEKDSIKKKEPVNFKLEYVYNLNKEKENDIQSYRIIMNHDPIQNSHSKKFFLPGFLKYGKWTVSKNIDHLFNWSEVENFYTKD</sequence>
<evidence type="ECO:0000313" key="5">
    <source>
        <dbReference type="Proteomes" id="UP000243127"/>
    </source>
</evidence>
<evidence type="ECO:0000256" key="3">
    <source>
        <dbReference type="ARBA" id="ARBA00023274"/>
    </source>
</evidence>
<dbReference type="AlphaFoldDB" id="A9BKM0"/>
<keyword evidence="2" id="KW-0689">Ribosomal protein</keyword>
<dbReference type="PANTHER" id="PTHR11722:SF0">
    <property type="entry name" value="LARGE RIBOSOMAL SUBUNIT PROTEIN EL13"/>
    <property type="match status" value="1"/>
</dbReference>
<evidence type="ECO:0000313" key="4">
    <source>
        <dbReference type="EMBL" id="ABW98025.1"/>
    </source>
</evidence>
<comment type="similarity">
    <text evidence="1">Belongs to the eukaryotic ribosomal protein eL13 family.</text>
</comment>
<reference evidence="4 5" key="1">
    <citation type="journal article" date="2007" name="Proc. Natl. Acad. Sci. U.S.A.">
        <title>Nucleomorph genome of Hemiselmis andersenii reveals complete intron loss and compaction as a driver of protein structure and function.</title>
        <authorList>
            <person name="Lane C.E."/>
            <person name="van den Heuvel K."/>
            <person name="Kozera C."/>
            <person name="Curtis B.A."/>
            <person name="Parsons B.J."/>
            <person name="Bowman S."/>
            <person name="Archibald J.M."/>
        </authorList>
    </citation>
    <scope>NUCLEOTIDE SEQUENCE [LARGE SCALE GENOMIC DNA]</scope>
    <source>
        <strain evidence="4 5">CCMP644</strain>
    </source>
</reference>
<geneLocation type="nucleomorph" evidence="4"/>
<gene>
    <name evidence="4" type="ORF">HAN_2g197</name>
</gene>
<protein>
    <submittedName>
        <fullName evidence="4">Rpl13</fullName>
    </submittedName>
</protein>
<name>A9BKM0_HEMAN</name>